<gene>
    <name evidence="3" type="ORF">BCF44_106157</name>
</gene>
<reference evidence="3 4" key="1">
    <citation type="submission" date="2018-08" db="EMBL/GenBank/DDBJ databases">
        <title>Genomic Encyclopedia of Archaeal and Bacterial Type Strains, Phase II (KMG-II): from individual species to whole genera.</title>
        <authorList>
            <person name="Goeker M."/>
        </authorList>
    </citation>
    <scope>NUCLEOTIDE SEQUENCE [LARGE SCALE GENOMIC DNA]</scope>
    <source>
        <strain evidence="3 4">DSM 45791</strain>
    </source>
</reference>
<keyword evidence="2" id="KW-0812">Transmembrane</keyword>
<protein>
    <recommendedName>
        <fullName evidence="5">DUF5313 family protein</fullName>
    </recommendedName>
</protein>
<feature type="region of interest" description="Disordered" evidence="1">
    <location>
        <begin position="99"/>
        <end position="120"/>
    </location>
</feature>
<evidence type="ECO:0000256" key="2">
    <source>
        <dbReference type="SAM" id="Phobius"/>
    </source>
</evidence>
<evidence type="ECO:0000313" key="3">
    <source>
        <dbReference type="EMBL" id="REH46993.1"/>
    </source>
</evidence>
<keyword evidence="2" id="KW-0472">Membrane</keyword>
<keyword evidence="4" id="KW-1185">Reference proteome</keyword>
<dbReference type="RefSeq" id="WP_116176002.1">
    <property type="nucleotide sequence ID" value="NZ_CP144375.1"/>
</dbReference>
<feature type="transmembrane region" description="Helical" evidence="2">
    <location>
        <begin position="43"/>
        <end position="61"/>
    </location>
</feature>
<sequence length="120" mass="13638">MHRPNPLQWLRYAYGGRLPERYREWVLYDATCRTWLLRYAVRVVVEALPLLVAGVVVLTLLTPAPPLVVLPALALGLLMSLYFTLTSADELIEARLARHGYPPGTGKAVRRRRSEASRDR</sequence>
<evidence type="ECO:0008006" key="5">
    <source>
        <dbReference type="Google" id="ProtNLM"/>
    </source>
</evidence>
<proteinExistence type="predicted"/>
<dbReference type="Proteomes" id="UP000256269">
    <property type="component" value="Unassembled WGS sequence"/>
</dbReference>
<evidence type="ECO:0000256" key="1">
    <source>
        <dbReference type="SAM" id="MobiDB-lite"/>
    </source>
</evidence>
<dbReference type="OrthoDB" id="5195204at2"/>
<accession>A0A3E0HKI7</accession>
<feature type="transmembrane region" description="Helical" evidence="2">
    <location>
        <begin position="67"/>
        <end position="85"/>
    </location>
</feature>
<dbReference type="Pfam" id="PF17240">
    <property type="entry name" value="DUF5313"/>
    <property type="match status" value="1"/>
</dbReference>
<organism evidence="3 4">
    <name type="scientific">Kutzneria buriramensis</name>
    <dbReference type="NCBI Taxonomy" id="1045776"/>
    <lineage>
        <taxon>Bacteria</taxon>
        <taxon>Bacillati</taxon>
        <taxon>Actinomycetota</taxon>
        <taxon>Actinomycetes</taxon>
        <taxon>Pseudonocardiales</taxon>
        <taxon>Pseudonocardiaceae</taxon>
        <taxon>Kutzneria</taxon>
    </lineage>
</organism>
<name>A0A3E0HKI7_9PSEU</name>
<dbReference type="AlphaFoldDB" id="A0A3E0HKI7"/>
<keyword evidence="2" id="KW-1133">Transmembrane helix</keyword>
<comment type="caution">
    <text evidence="3">The sequence shown here is derived from an EMBL/GenBank/DDBJ whole genome shotgun (WGS) entry which is preliminary data.</text>
</comment>
<evidence type="ECO:0000313" key="4">
    <source>
        <dbReference type="Proteomes" id="UP000256269"/>
    </source>
</evidence>
<dbReference type="InterPro" id="IPR035197">
    <property type="entry name" value="DUF5313"/>
</dbReference>
<dbReference type="EMBL" id="QUNO01000006">
    <property type="protein sequence ID" value="REH46993.1"/>
    <property type="molecule type" value="Genomic_DNA"/>
</dbReference>